<keyword evidence="2" id="KW-0472">Membrane</keyword>
<dbReference type="GeneID" id="36325067"/>
<feature type="compositionally biased region" description="Low complexity" evidence="1">
    <location>
        <begin position="299"/>
        <end position="332"/>
    </location>
</feature>
<dbReference type="AlphaFoldDB" id="A0A1X6NEX5"/>
<keyword evidence="2" id="KW-1133">Transmembrane helix</keyword>
<proteinExistence type="predicted"/>
<evidence type="ECO:0000256" key="2">
    <source>
        <dbReference type="SAM" id="Phobius"/>
    </source>
</evidence>
<feature type="region of interest" description="Disordered" evidence="1">
    <location>
        <begin position="83"/>
        <end position="116"/>
    </location>
</feature>
<feature type="compositionally biased region" description="Basic and acidic residues" evidence="1">
    <location>
        <begin position="237"/>
        <end position="249"/>
    </location>
</feature>
<keyword evidence="4" id="KW-1185">Reference proteome</keyword>
<name>A0A1X6NEX5_9APHY</name>
<feature type="region of interest" description="Disordered" evidence="1">
    <location>
        <begin position="587"/>
        <end position="643"/>
    </location>
</feature>
<accession>A0A1X6NEX5</accession>
<keyword evidence="2" id="KW-0812">Transmembrane</keyword>
<feature type="region of interest" description="Disordered" evidence="1">
    <location>
        <begin position="279"/>
        <end position="366"/>
    </location>
</feature>
<organism evidence="3 4">
    <name type="scientific">Postia placenta MAD-698-R-SB12</name>
    <dbReference type="NCBI Taxonomy" id="670580"/>
    <lineage>
        <taxon>Eukaryota</taxon>
        <taxon>Fungi</taxon>
        <taxon>Dikarya</taxon>
        <taxon>Basidiomycota</taxon>
        <taxon>Agaricomycotina</taxon>
        <taxon>Agaricomycetes</taxon>
        <taxon>Polyporales</taxon>
        <taxon>Adustoporiaceae</taxon>
        <taxon>Rhodonia</taxon>
    </lineage>
</organism>
<feature type="compositionally biased region" description="Basic residues" evidence="1">
    <location>
        <begin position="23"/>
        <end position="33"/>
    </location>
</feature>
<gene>
    <name evidence="3" type="ORF">POSPLADRAFT_1051085</name>
</gene>
<feature type="region of interest" description="Disordered" evidence="1">
    <location>
        <begin position="1"/>
        <end position="41"/>
    </location>
</feature>
<evidence type="ECO:0000256" key="1">
    <source>
        <dbReference type="SAM" id="MobiDB-lite"/>
    </source>
</evidence>
<dbReference type="EMBL" id="KZ110591">
    <property type="protein sequence ID" value="OSX66923.1"/>
    <property type="molecule type" value="Genomic_DNA"/>
</dbReference>
<feature type="region of interest" description="Disordered" evidence="1">
    <location>
        <begin position="235"/>
        <end position="254"/>
    </location>
</feature>
<dbReference type="Proteomes" id="UP000194127">
    <property type="component" value="Unassembled WGS sequence"/>
</dbReference>
<dbReference type="OrthoDB" id="2756128at2759"/>
<feature type="transmembrane region" description="Helical" evidence="2">
    <location>
        <begin position="207"/>
        <end position="229"/>
    </location>
</feature>
<evidence type="ECO:0000313" key="4">
    <source>
        <dbReference type="Proteomes" id="UP000194127"/>
    </source>
</evidence>
<evidence type="ECO:0000313" key="3">
    <source>
        <dbReference type="EMBL" id="OSX66923.1"/>
    </source>
</evidence>
<protein>
    <submittedName>
        <fullName evidence="3">Uncharacterized protein</fullName>
    </submittedName>
</protein>
<sequence length="643" mass="68796">MAKPHGPRATSSGSLPLTPPSHPRQRRRRRRSPARPAPSSSLLALFATVAASASTVDGHPLPTQTPPPEFLCPQLGVAPCLASPPRRNVSQAQSASSSTISELPSNSTLSSRSQPVADKYVSCEDGRWRKTDVWTLYGSTFCQDNICTATPTGTSTTVACGVSPSASSTATPTSSEALADDLSEQISAYPSGWLSSKTVKDDPLTPVIISLSVILALAICVFIILCVVWRRRKRRPKDPEKRNRMRDPGAGEEESIELKRLLSQQRLWAKATARWKAGVRQSSRRRWKRQPAGMKDADSQLLSQVSSHSSSTSLHRTYTASSSRSAALSIRSSRQDALTDLPEPAPIASQPDPHQPQEPPAYLSDTSGTAYSALASVQGMSLSRLADTRHATDNAAASGSGILEPPVSDDHPLPYKDFIHAGHVATDDKALLARMAALASAPPTVDAASPTGSSNPSALYAWVPPLEDEFEAVPFDLRIVDCDTDADVGGALSGNRRSPSPMLSITPSYSRDMSPCPSVLPPPPEKSRLAAPGFYEYPPSFEEDLLDVEPEMEPSAPPFGEDDIAVASAPPLEDASELAEVIVLPSAPPLDGAEMEDTYATAPEWDTRSSTDNARVEQSLPLRRTTGRLHTPAWNGSPPSYLP</sequence>
<reference evidence="3 4" key="1">
    <citation type="submission" date="2017-04" db="EMBL/GenBank/DDBJ databases">
        <title>Genome Sequence of the Model Brown-Rot Fungus Postia placenta SB12.</title>
        <authorList>
            <consortium name="DOE Joint Genome Institute"/>
            <person name="Gaskell J."/>
            <person name="Kersten P."/>
            <person name="Larrondo L.F."/>
            <person name="Canessa P."/>
            <person name="Martinez D."/>
            <person name="Hibbett D."/>
            <person name="Schmoll M."/>
            <person name="Kubicek C.P."/>
            <person name="Martinez A.T."/>
            <person name="Yadav J."/>
            <person name="Master E."/>
            <person name="Magnuson J.K."/>
            <person name="James T."/>
            <person name="Yaver D."/>
            <person name="Berka R."/>
            <person name="Labutti K."/>
            <person name="Lipzen A."/>
            <person name="Aerts A."/>
            <person name="Barry K."/>
            <person name="Henrissat B."/>
            <person name="Blanchette R."/>
            <person name="Grigoriev I."/>
            <person name="Cullen D."/>
        </authorList>
    </citation>
    <scope>NUCLEOTIDE SEQUENCE [LARGE SCALE GENOMIC DNA]</scope>
    <source>
        <strain evidence="3 4">MAD-698-R-SB12</strain>
    </source>
</reference>
<feature type="compositionally biased region" description="Polar residues" evidence="1">
    <location>
        <begin position="495"/>
        <end position="511"/>
    </location>
</feature>
<feature type="region of interest" description="Disordered" evidence="1">
    <location>
        <begin position="489"/>
        <end position="524"/>
    </location>
</feature>
<feature type="compositionally biased region" description="Polar residues" evidence="1">
    <location>
        <begin position="99"/>
        <end position="114"/>
    </location>
</feature>
<dbReference type="RefSeq" id="XP_024343717.1">
    <property type="nucleotide sequence ID" value="XM_024480117.1"/>
</dbReference>